<dbReference type="EMBL" id="CP031769">
    <property type="protein sequence ID" value="AXR08358.1"/>
    <property type="molecule type" value="Genomic_DNA"/>
</dbReference>
<comment type="similarity">
    <text evidence="1">Belongs to the thioredoxin family.</text>
</comment>
<keyword evidence="3" id="KW-0249">Electron transport</keyword>
<dbReference type="CDD" id="cd02956">
    <property type="entry name" value="ybbN"/>
    <property type="match status" value="1"/>
</dbReference>
<evidence type="ECO:0000259" key="7">
    <source>
        <dbReference type="PROSITE" id="PS51352"/>
    </source>
</evidence>
<proteinExistence type="inferred from homology"/>
<dbReference type="FunFam" id="3.40.30.10:FF:000001">
    <property type="entry name" value="Thioredoxin"/>
    <property type="match status" value="1"/>
</dbReference>
<dbReference type="InterPro" id="IPR011990">
    <property type="entry name" value="TPR-like_helical_dom_sf"/>
</dbReference>
<dbReference type="PANTHER" id="PTHR43601:SF3">
    <property type="entry name" value="THIOREDOXIN, MITOCHONDRIAL"/>
    <property type="match status" value="1"/>
</dbReference>
<dbReference type="PRINTS" id="PR00421">
    <property type="entry name" value="THIOREDOXIN"/>
</dbReference>
<dbReference type="InterPro" id="IPR017937">
    <property type="entry name" value="Thioredoxin_CS"/>
</dbReference>
<dbReference type="NCBIfam" id="TIGR01068">
    <property type="entry name" value="thioredoxin"/>
    <property type="match status" value="1"/>
</dbReference>
<dbReference type="Pfam" id="PF14561">
    <property type="entry name" value="TPR_20"/>
    <property type="match status" value="1"/>
</dbReference>
<reference evidence="8 9" key="1">
    <citation type="submission" date="2018-08" db="EMBL/GenBank/DDBJ databases">
        <title>Salinimonas sediminis sp. nov., a piezophilic bacterium isolated from a deep-sea sediment sample from the New Britain Trench.</title>
        <authorList>
            <person name="Cao J."/>
        </authorList>
    </citation>
    <scope>NUCLEOTIDE SEQUENCE [LARGE SCALE GENOMIC DNA]</scope>
    <source>
        <strain evidence="8 9">N102</strain>
    </source>
</reference>
<dbReference type="Pfam" id="PF14559">
    <property type="entry name" value="TPR_19"/>
    <property type="match status" value="1"/>
</dbReference>
<evidence type="ECO:0000256" key="4">
    <source>
        <dbReference type="ARBA" id="ARBA00023157"/>
    </source>
</evidence>
<dbReference type="InterPro" id="IPR036249">
    <property type="entry name" value="Thioredoxin-like_sf"/>
</dbReference>
<keyword evidence="2" id="KW-0813">Transport</keyword>
<evidence type="ECO:0000256" key="3">
    <source>
        <dbReference type="ARBA" id="ARBA00022982"/>
    </source>
</evidence>
<dbReference type="PROSITE" id="PS51352">
    <property type="entry name" value="THIOREDOXIN_2"/>
    <property type="match status" value="1"/>
</dbReference>
<dbReference type="Proteomes" id="UP000262073">
    <property type="component" value="Chromosome"/>
</dbReference>
<keyword evidence="5" id="KW-0676">Redox-active center</keyword>
<dbReference type="Gene3D" id="1.25.40.10">
    <property type="entry name" value="Tetratricopeptide repeat domain"/>
    <property type="match status" value="2"/>
</dbReference>
<protein>
    <recommendedName>
        <fullName evidence="6">Thioredoxin</fullName>
    </recommendedName>
</protein>
<dbReference type="Gene3D" id="3.40.30.10">
    <property type="entry name" value="Glutaredoxin"/>
    <property type="match status" value="1"/>
</dbReference>
<dbReference type="PROSITE" id="PS00194">
    <property type="entry name" value="THIOREDOXIN_1"/>
    <property type="match status" value="1"/>
</dbReference>
<evidence type="ECO:0000256" key="1">
    <source>
        <dbReference type="ARBA" id="ARBA00008987"/>
    </source>
</evidence>
<dbReference type="GO" id="GO:0006950">
    <property type="term" value="P:response to stress"/>
    <property type="evidence" value="ECO:0007669"/>
    <property type="project" value="UniProtKB-ARBA"/>
</dbReference>
<evidence type="ECO:0000313" key="9">
    <source>
        <dbReference type="Proteomes" id="UP000262073"/>
    </source>
</evidence>
<keyword evidence="9" id="KW-1185">Reference proteome</keyword>
<organism evidence="8 9">
    <name type="scientific">Salinimonas sediminis</name>
    <dbReference type="NCBI Taxonomy" id="2303538"/>
    <lineage>
        <taxon>Bacteria</taxon>
        <taxon>Pseudomonadati</taxon>
        <taxon>Pseudomonadota</taxon>
        <taxon>Gammaproteobacteria</taxon>
        <taxon>Alteromonadales</taxon>
        <taxon>Alteromonadaceae</taxon>
        <taxon>Alteromonas/Salinimonas group</taxon>
        <taxon>Salinimonas</taxon>
    </lineage>
</organism>
<evidence type="ECO:0000256" key="6">
    <source>
        <dbReference type="NCBIfam" id="TIGR01068"/>
    </source>
</evidence>
<dbReference type="RefSeq" id="WP_117318597.1">
    <property type="nucleotide sequence ID" value="NZ_CP031769.1"/>
</dbReference>
<dbReference type="KEGG" id="salm:D0Y50_02070"/>
<dbReference type="Pfam" id="PF00085">
    <property type="entry name" value="Thioredoxin"/>
    <property type="match status" value="1"/>
</dbReference>
<evidence type="ECO:0000256" key="5">
    <source>
        <dbReference type="ARBA" id="ARBA00023284"/>
    </source>
</evidence>
<name>A0A346NS51_9ALTE</name>
<gene>
    <name evidence="8" type="primary">trxA</name>
    <name evidence="8" type="ORF">D0Y50_02070</name>
</gene>
<dbReference type="GO" id="GO:0045454">
    <property type="term" value="P:cell redox homeostasis"/>
    <property type="evidence" value="ECO:0007669"/>
    <property type="project" value="TreeGrafter"/>
</dbReference>
<accession>A0A346NS51</accession>
<dbReference type="InterPro" id="IPR013766">
    <property type="entry name" value="Thioredoxin_domain"/>
</dbReference>
<evidence type="ECO:0000313" key="8">
    <source>
        <dbReference type="EMBL" id="AXR08358.1"/>
    </source>
</evidence>
<dbReference type="OrthoDB" id="9790390at2"/>
<dbReference type="PANTHER" id="PTHR43601">
    <property type="entry name" value="THIOREDOXIN, MITOCHONDRIAL"/>
    <property type="match status" value="1"/>
</dbReference>
<keyword evidence="4" id="KW-1015">Disulfide bond</keyword>
<dbReference type="InterPro" id="IPR005746">
    <property type="entry name" value="Thioredoxin"/>
</dbReference>
<dbReference type="GO" id="GO:0015035">
    <property type="term" value="F:protein-disulfide reductase activity"/>
    <property type="evidence" value="ECO:0007669"/>
    <property type="project" value="UniProtKB-UniRule"/>
</dbReference>
<evidence type="ECO:0000256" key="2">
    <source>
        <dbReference type="ARBA" id="ARBA00022448"/>
    </source>
</evidence>
<dbReference type="SUPFAM" id="SSF52833">
    <property type="entry name" value="Thioredoxin-like"/>
    <property type="match status" value="1"/>
</dbReference>
<sequence length="286" mass="32139">MDNLVQNNVVDITLENFQQVILQQSQEKLVMVDFWASWCEPCKDLMPMLERIAAEYQNDMILARVDCEEQQDIAAQFGIRNLPTVMLVKDGQPVDGFAGMQTESQIRELLAKYLPQPGDEELQQAAQLCQQGDYQAAFPLAKQAVDLGPENIDARYIYIDCLIETGSVAQAKTELQGIRLVDQDARYQTLVGKVELAEQAAESPELKQLQEAVASDPDNLQLKVELAVQLQQAHKADEALALLHQVLLTDLNFGEAKKTMLDMINALPDGEPLKSLYRRKVYSLLY</sequence>
<dbReference type="SUPFAM" id="SSF48452">
    <property type="entry name" value="TPR-like"/>
    <property type="match status" value="1"/>
</dbReference>
<dbReference type="AlphaFoldDB" id="A0A346NS51"/>
<feature type="domain" description="Thioredoxin" evidence="7">
    <location>
        <begin position="1"/>
        <end position="115"/>
    </location>
</feature>